<dbReference type="EMBL" id="JAJEPW010000042">
    <property type="protein sequence ID" value="MCC2130268.1"/>
    <property type="molecule type" value="Genomic_DNA"/>
</dbReference>
<comment type="cofactor">
    <cofactor evidence="1">
        <name>pyridoxal 5'-phosphate</name>
        <dbReference type="ChEBI" id="CHEBI:597326"/>
    </cofactor>
</comment>
<protein>
    <recommendedName>
        <fullName evidence="1">Aminotransferase</fullName>
        <ecNumber evidence="1">2.6.1.-</ecNumber>
    </recommendedName>
</protein>
<keyword evidence="1 3" id="KW-0032">Aminotransferase</keyword>
<dbReference type="Gene3D" id="3.90.1150.10">
    <property type="entry name" value="Aspartate Aminotransferase, domain 1"/>
    <property type="match status" value="1"/>
</dbReference>
<evidence type="ECO:0000313" key="3">
    <source>
        <dbReference type="EMBL" id="MCC2130268.1"/>
    </source>
</evidence>
<dbReference type="PANTHER" id="PTHR42691:SF1">
    <property type="entry name" value="ASPARTATE AMINOTRANSFERASE YHDR-RELATED"/>
    <property type="match status" value="1"/>
</dbReference>
<dbReference type="AlphaFoldDB" id="A0AAE3AHW2"/>
<feature type="domain" description="Aminotransferase class I/classII large" evidence="2">
    <location>
        <begin position="54"/>
        <end position="383"/>
    </location>
</feature>
<dbReference type="Gene3D" id="3.40.640.10">
    <property type="entry name" value="Type I PLP-dependent aspartate aminotransferase-like (Major domain)"/>
    <property type="match status" value="1"/>
</dbReference>
<sequence length="397" mass="43670">MVNQKFYQLGTAPSVIRELFAYGLEQAKTVGPENVFDYSLGNPSIPAPAKVNQSIHDILNDTDSIKVHGYSMACGFDSAREAIAANLNRRFGTDLKAGNLFLTCGAAPGLIAVIKALLAEEDSEIMVVAPFFPEYRPFTESNGGHLVVVPADTDAFQIDLDQVERRLTPRTQAIIINSPNNPSGVVYTRRTLEGLARLLERKSAEYGHPIYIIADEPYRELVYGGVEVPFIPTVYRNTIVCYSYSKSLSLPGERIGYICVPDSVEDHQAVYSAIAGAARSCGHVCPPTLIQLTIARCADETPDLAAYDENRQLLYRELTAMGYQCAKPDGAFYLFVKAPGGDDEAFCEKAKREHNLLVVPGTGFECPGFVRLSYCVSNDMIRRSLPAFRALIQAYEK</sequence>
<evidence type="ECO:0000313" key="4">
    <source>
        <dbReference type="Proteomes" id="UP001199319"/>
    </source>
</evidence>
<dbReference type="InterPro" id="IPR015422">
    <property type="entry name" value="PyrdxlP-dep_Trfase_small"/>
</dbReference>
<comment type="caution">
    <text evidence="3">The sequence shown here is derived from an EMBL/GenBank/DDBJ whole genome shotgun (WGS) entry which is preliminary data.</text>
</comment>
<evidence type="ECO:0000256" key="1">
    <source>
        <dbReference type="RuleBase" id="RU000481"/>
    </source>
</evidence>
<dbReference type="Pfam" id="PF00155">
    <property type="entry name" value="Aminotran_1_2"/>
    <property type="match status" value="1"/>
</dbReference>
<dbReference type="GO" id="GO:0008483">
    <property type="term" value="F:transaminase activity"/>
    <property type="evidence" value="ECO:0007669"/>
    <property type="project" value="UniProtKB-KW"/>
</dbReference>
<name>A0AAE3AHW2_9FIRM</name>
<comment type="similarity">
    <text evidence="1">Belongs to the class-I pyridoxal-phosphate-dependent aminotransferase family.</text>
</comment>
<dbReference type="SUPFAM" id="SSF53383">
    <property type="entry name" value="PLP-dependent transferases"/>
    <property type="match status" value="1"/>
</dbReference>
<dbReference type="GO" id="GO:0030170">
    <property type="term" value="F:pyridoxal phosphate binding"/>
    <property type="evidence" value="ECO:0007669"/>
    <property type="project" value="InterPro"/>
</dbReference>
<dbReference type="InterPro" id="IPR015421">
    <property type="entry name" value="PyrdxlP-dep_Trfase_major"/>
</dbReference>
<reference evidence="3" key="1">
    <citation type="submission" date="2021-10" db="EMBL/GenBank/DDBJ databases">
        <title>Anaerobic single-cell dispensing facilitates the cultivation of human gut bacteria.</title>
        <authorList>
            <person name="Afrizal A."/>
        </authorList>
    </citation>
    <scope>NUCLEOTIDE SEQUENCE</scope>
    <source>
        <strain evidence="3">CLA-AA-H272</strain>
    </source>
</reference>
<organism evidence="3 4">
    <name type="scientific">Brotocaccenecus cirricatena</name>
    <dbReference type="NCBI Taxonomy" id="3064195"/>
    <lineage>
        <taxon>Bacteria</taxon>
        <taxon>Bacillati</taxon>
        <taxon>Bacillota</taxon>
        <taxon>Clostridia</taxon>
        <taxon>Eubacteriales</taxon>
        <taxon>Oscillospiraceae</taxon>
        <taxon>Brotocaccenecus</taxon>
    </lineage>
</organism>
<accession>A0AAE3AHW2</accession>
<dbReference type="CDD" id="cd00609">
    <property type="entry name" value="AAT_like"/>
    <property type="match status" value="1"/>
</dbReference>
<gene>
    <name evidence="3" type="ORF">LKD37_12240</name>
</gene>
<keyword evidence="4" id="KW-1185">Reference proteome</keyword>
<dbReference type="InterPro" id="IPR004838">
    <property type="entry name" value="NHTrfase_class1_PyrdxlP-BS"/>
</dbReference>
<dbReference type="RefSeq" id="WP_302929486.1">
    <property type="nucleotide sequence ID" value="NZ_JAJEPW010000042.1"/>
</dbReference>
<keyword evidence="1 3" id="KW-0808">Transferase</keyword>
<dbReference type="NCBIfam" id="NF005305">
    <property type="entry name" value="PRK06836.1"/>
    <property type="match status" value="1"/>
</dbReference>
<dbReference type="Proteomes" id="UP001199319">
    <property type="component" value="Unassembled WGS sequence"/>
</dbReference>
<dbReference type="InterPro" id="IPR015424">
    <property type="entry name" value="PyrdxlP-dep_Trfase"/>
</dbReference>
<evidence type="ECO:0000259" key="2">
    <source>
        <dbReference type="Pfam" id="PF00155"/>
    </source>
</evidence>
<dbReference type="PROSITE" id="PS00105">
    <property type="entry name" value="AA_TRANSFER_CLASS_1"/>
    <property type="match status" value="1"/>
</dbReference>
<dbReference type="EC" id="2.6.1.-" evidence="1"/>
<proteinExistence type="inferred from homology"/>
<dbReference type="InterPro" id="IPR004839">
    <property type="entry name" value="Aminotransferase_I/II_large"/>
</dbReference>
<dbReference type="PANTHER" id="PTHR42691">
    <property type="entry name" value="ASPARTATE AMINOTRANSFERASE YHDR-RELATED"/>
    <property type="match status" value="1"/>
</dbReference>